<dbReference type="EMBL" id="JACEIQ010000008">
    <property type="protein sequence ID" value="MBA4494536.1"/>
    <property type="molecule type" value="Genomic_DNA"/>
</dbReference>
<proteinExistence type="predicted"/>
<dbReference type="Gene3D" id="3.40.630.30">
    <property type="match status" value="1"/>
</dbReference>
<protein>
    <submittedName>
        <fullName evidence="2">GNAT family N-acetyltransferase</fullName>
    </submittedName>
</protein>
<evidence type="ECO:0000259" key="1">
    <source>
        <dbReference type="PROSITE" id="PS51186"/>
    </source>
</evidence>
<gene>
    <name evidence="2" type="ORF">H1191_09485</name>
</gene>
<sequence length="156" mass="17418">MIQLLDVKDRTVAQKVLKVQKLSYQVEADLIGFQGIPPLHDTLESLMQCNETFLGYFFTDQLAGFISYVKDGKTLDIHRLAVSPAFFRKGVASALITCLLKQEQDMKKAVVSTGAKNTPAKNLYRRFGFSEVGEVEVAPGVSLTLFERFMGDDLHI</sequence>
<dbReference type="InterPro" id="IPR000182">
    <property type="entry name" value="GNAT_dom"/>
</dbReference>
<dbReference type="GO" id="GO:0016747">
    <property type="term" value="F:acyltransferase activity, transferring groups other than amino-acyl groups"/>
    <property type="evidence" value="ECO:0007669"/>
    <property type="project" value="InterPro"/>
</dbReference>
<accession>A0A7W2A7G6</accession>
<evidence type="ECO:0000313" key="3">
    <source>
        <dbReference type="Proteomes" id="UP000535491"/>
    </source>
</evidence>
<organism evidence="2 3">
    <name type="scientific">Paenactinomyces guangxiensis</name>
    <dbReference type="NCBI Taxonomy" id="1490290"/>
    <lineage>
        <taxon>Bacteria</taxon>
        <taxon>Bacillati</taxon>
        <taxon>Bacillota</taxon>
        <taxon>Bacilli</taxon>
        <taxon>Bacillales</taxon>
        <taxon>Thermoactinomycetaceae</taxon>
        <taxon>Paenactinomyces</taxon>
    </lineage>
</organism>
<dbReference type="InterPro" id="IPR016181">
    <property type="entry name" value="Acyl_CoA_acyltransferase"/>
</dbReference>
<dbReference type="CDD" id="cd04301">
    <property type="entry name" value="NAT_SF"/>
    <property type="match status" value="1"/>
</dbReference>
<evidence type="ECO:0000313" key="2">
    <source>
        <dbReference type="EMBL" id="MBA4494536.1"/>
    </source>
</evidence>
<name>A0A7W2A7G6_9BACL</name>
<keyword evidence="2" id="KW-0808">Transferase</keyword>
<feature type="domain" description="N-acetyltransferase" evidence="1">
    <location>
        <begin position="5"/>
        <end position="152"/>
    </location>
</feature>
<reference evidence="2 3" key="1">
    <citation type="submission" date="2020-07" db="EMBL/GenBank/DDBJ databases">
        <authorList>
            <person name="Feng H."/>
        </authorList>
    </citation>
    <scope>NUCLEOTIDE SEQUENCE [LARGE SCALE GENOMIC DNA]</scope>
    <source>
        <strain evidence="3">s-10</strain>
    </source>
</reference>
<dbReference type="SUPFAM" id="SSF55729">
    <property type="entry name" value="Acyl-CoA N-acyltransferases (Nat)"/>
    <property type="match status" value="1"/>
</dbReference>
<dbReference type="RefSeq" id="WP_181751782.1">
    <property type="nucleotide sequence ID" value="NZ_JACEIQ010000008.1"/>
</dbReference>
<dbReference type="Pfam" id="PF00583">
    <property type="entry name" value="Acetyltransf_1"/>
    <property type="match status" value="1"/>
</dbReference>
<dbReference type="PROSITE" id="PS51186">
    <property type="entry name" value="GNAT"/>
    <property type="match status" value="1"/>
</dbReference>
<comment type="caution">
    <text evidence="2">The sequence shown here is derived from an EMBL/GenBank/DDBJ whole genome shotgun (WGS) entry which is preliminary data.</text>
</comment>
<dbReference type="AlphaFoldDB" id="A0A7W2A7G6"/>
<keyword evidence="3" id="KW-1185">Reference proteome</keyword>
<dbReference type="Proteomes" id="UP000535491">
    <property type="component" value="Unassembled WGS sequence"/>
</dbReference>